<sequence>MPRLSAIRWLRGRNCRHLLEHLSGATHVFLFKCSSENNPRVPTPNREEQRPVRSGFVYIL</sequence>
<dbReference type="Proteomes" id="UP000281564">
    <property type="component" value="Unassembled WGS sequence"/>
</dbReference>
<organism evidence="1 2">
    <name type="scientific">Halonotius pteroides</name>
    <dbReference type="NCBI Taxonomy" id="268735"/>
    <lineage>
        <taxon>Archaea</taxon>
        <taxon>Methanobacteriati</taxon>
        <taxon>Methanobacteriota</taxon>
        <taxon>Stenosarchaea group</taxon>
        <taxon>Halobacteria</taxon>
        <taxon>Halobacteriales</taxon>
        <taxon>Haloferacaceae</taxon>
        <taxon>Halonotius</taxon>
    </lineage>
</organism>
<gene>
    <name evidence="1" type="ORF">DP106_15100</name>
</gene>
<keyword evidence="2" id="KW-1185">Reference proteome</keyword>
<dbReference type="EMBL" id="QMDW01000074">
    <property type="protein sequence ID" value="RJX47146.1"/>
    <property type="molecule type" value="Genomic_DNA"/>
</dbReference>
<evidence type="ECO:0000313" key="1">
    <source>
        <dbReference type="EMBL" id="RJX47146.1"/>
    </source>
</evidence>
<reference evidence="1 2" key="1">
    <citation type="submission" date="2018-06" db="EMBL/GenBank/DDBJ databases">
        <title>Halonotius sp. F13-13 a new haloarchaeeon isolated from a solar saltern from Isla Cristina, Huelva, Spain.</title>
        <authorList>
            <person name="Duran-Viseras A."/>
            <person name="Sanchez-Porro C."/>
            <person name="Ventosa A."/>
        </authorList>
    </citation>
    <scope>NUCLEOTIDE SEQUENCE [LARGE SCALE GENOMIC DNA]</scope>
    <source>
        <strain evidence="1 2">CECT 7525</strain>
    </source>
</reference>
<dbReference type="AlphaFoldDB" id="A0A3A6QJS5"/>
<protein>
    <submittedName>
        <fullName evidence="1">Uncharacterized protein</fullName>
    </submittedName>
</protein>
<accession>A0A3A6QJS5</accession>
<dbReference type="NCBIfam" id="TIGR01053">
    <property type="entry name" value="LSD1"/>
    <property type="match status" value="1"/>
</dbReference>
<name>A0A3A6QJS5_9EURY</name>
<evidence type="ECO:0000313" key="2">
    <source>
        <dbReference type="Proteomes" id="UP000281564"/>
    </source>
</evidence>
<proteinExistence type="predicted"/>
<comment type="caution">
    <text evidence="1">The sequence shown here is derived from an EMBL/GenBank/DDBJ whole genome shotgun (WGS) entry which is preliminary data.</text>
</comment>